<dbReference type="PRINTS" id="PR00038">
    <property type="entry name" value="HTHLUXR"/>
</dbReference>
<dbReference type="InterPro" id="IPR036388">
    <property type="entry name" value="WH-like_DNA-bd_sf"/>
</dbReference>
<dbReference type="Pfam" id="PF00196">
    <property type="entry name" value="GerE"/>
    <property type="match status" value="1"/>
</dbReference>
<dbReference type="SUPFAM" id="SSF46894">
    <property type="entry name" value="C-terminal effector domain of the bipartite response regulators"/>
    <property type="match status" value="1"/>
</dbReference>
<dbReference type="AlphaFoldDB" id="A0A934V964"/>
<dbReference type="SMART" id="SM00421">
    <property type="entry name" value="HTH_LUXR"/>
    <property type="match status" value="1"/>
</dbReference>
<name>A0A934V964_9PSEU</name>
<proteinExistence type="predicted"/>
<organism evidence="5 6">
    <name type="scientific">Prauserella cavernicola</name>
    <dbReference type="NCBI Taxonomy" id="2800127"/>
    <lineage>
        <taxon>Bacteria</taxon>
        <taxon>Bacillati</taxon>
        <taxon>Actinomycetota</taxon>
        <taxon>Actinomycetes</taxon>
        <taxon>Pseudonocardiales</taxon>
        <taxon>Pseudonocardiaceae</taxon>
        <taxon>Prauserella</taxon>
    </lineage>
</organism>
<evidence type="ECO:0000256" key="2">
    <source>
        <dbReference type="ARBA" id="ARBA00023125"/>
    </source>
</evidence>
<keyword evidence="6" id="KW-1185">Reference proteome</keyword>
<sequence length="191" mass="19795">MPTVDVAVEASDAFSEAGLAGLLRPAPGLRIVARRRLGDGGVLVAALDRFSARELDRLRSAAPVPTVVVTDVVAETMASTPAAGGVVAVLSRTGVSTQRLVSAVLGAAGGAGNLESPAVIVDRHVSPDAPVTSRERTVLRLLADGLDTPGIAARLSYSERTVKNVIYELTRKLNLRSRAHAVAYALRAGLI</sequence>
<dbReference type="InterPro" id="IPR016032">
    <property type="entry name" value="Sig_transdc_resp-reg_C-effctor"/>
</dbReference>
<comment type="caution">
    <text evidence="5">The sequence shown here is derived from an EMBL/GenBank/DDBJ whole genome shotgun (WGS) entry which is preliminary data.</text>
</comment>
<reference evidence="5" key="1">
    <citation type="submission" date="2020-12" db="EMBL/GenBank/DDBJ databases">
        <title>Prauserella sp. ASG 168, a novel actinomycete isolated from cave rock.</title>
        <authorList>
            <person name="Suriyachadkun C."/>
        </authorList>
    </citation>
    <scope>NUCLEOTIDE SEQUENCE</scope>
    <source>
        <strain evidence="5">ASG 168</strain>
    </source>
</reference>
<dbReference type="PANTHER" id="PTHR44688">
    <property type="entry name" value="DNA-BINDING TRANSCRIPTIONAL ACTIVATOR DEVR_DOSR"/>
    <property type="match status" value="1"/>
</dbReference>
<dbReference type="InterPro" id="IPR000792">
    <property type="entry name" value="Tscrpt_reg_LuxR_C"/>
</dbReference>
<keyword evidence="2 5" id="KW-0238">DNA-binding</keyword>
<protein>
    <submittedName>
        <fullName evidence="5">DNA-binding response regulator</fullName>
    </submittedName>
</protein>
<dbReference type="PANTHER" id="PTHR44688:SF16">
    <property type="entry name" value="DNA-BINDING TRANSCRIPTIONAL ACTIVATOR DEVR_DOSR"/>
    <property type="match status" value="1"/>
</dbReference>
<feature type="domain" description="HTH luxR-type" evidence="4">
    <location>
        <begin position="124"/>
        <end position="189"/>
    </location>
</feature>
<dbReference type="GO" id="GO:0006355">
    <property type="term" value="P:regulation of DNA-templated transcription"/>
    <property type="evidence" value="ECO:0007669"/>
    <property type="project" value="InterPro"/>
</dbReference>
<gene>
    <name evidence="5" type="ORF">JHE00_34155</name>
</gene>
<evidence type="ECO:0000259" key="4">
    <source>
        <dbReference type="PROSITE" id="PS50043"/>
    </source>
</evidence>
<dbReference type="Proteomes" id="UP000635245">
    <property type="component" value="Unassembled WGS sequence"/>
</dbReference>
<evidence type="ECO:0000313" key="6">
    <source>
        <dbReference type="Proteomes" id="UP000635245"/>
    </source>
</evidence>
<evidence type="ECO:0000313" key="5">
    <source>
        <dbReference type="EMBL" id="MBK1789399.1"/>
    </source>
</evidence>
<dbReference type="Gene3D" id="1.10.10.10">
    <property type="entry name" value="Winged helix-like DNA-binding domain superfamily/Winged helix DNA-binding domain"/>
    <property type="match status" value="1"/>
</dbReference>
<dbReference type="EMBL" id="JAENJH010000018">
    <property type="protein sequence ID" value="MBK1789399.1"/>
    <property type="molecule type" value="Genomic_DNA"/>
</dbReference>
<keyword evidence="3" id="KW-0804">Transcription</keyword>
<dbReference type="PROSITE" id="PS50043">
    <property type="entry name" value="HTH_LUXR_2"/>
    <property type="match status" value="1"/>
</dbReference>
<dbReference type="CDD" id="cd06170">
    <property type="entry name" value="LuxR_C_like"/>
    <property type="match status" value="1"/>
</dbReference>
<evidence type="ECO:0000256" key="3">
    <source>
        <dbReference type="ARBA" id="ARBA00023163"/>
    </source>
</evidence>
<accession>A0A934V964</accession>
<keyword evidence="1" id="KW-0805">Transcription regulation</keyword>
<evidence type="ECO:0000256" key="1">
    <source>
        <dbReference type="ARBA" id="ARBA00023015"/>
    </source>
</evidence>
<dbReference type="GO" id="GO:0003677">
    <property type="term" value="F:DNA binding"/>
    <property type="evidence" value="ECO:0007669"/>
    <property type="project" value="UniProtKB-KW"/>
</dbReference>